<reference evidence="2 3" key="1">
    <citation type="submission" date="2021-03" db="EMBL/GenBank/DDBJ databases">
        <title>Succinivibrio sp. nov. isolated from feces of cow.</title>
        <authorList>
            <person name="Choi J.-Y."/>
        </authorList>
    </citation>
    <scope>NUCLEOTIDE SEQUENCE [LARGE SCALE GENOMIC DNA]</scope>
    <source>
        <strain evidence="2 3">AGMB01872</strain>
    </source>
</reference>
<proteinExistence type="predicted"/>
<feature type="transmembrane region" description="Helical" evidence="1">
    <location>
        <begin position="26"/>
        <end position="45"/>
    </location>
</feature>
<dbReference type="RefSeq" id="WP_219938295.1">
    <property type="nucleotide sequence ID" value="NZ_JAGFNY010000049.1"/>
</dbReference>
<keyword evidence="1" id="KW-0812">Transmembrane</keyword>
<evidence type="ECO:0000313" key="2">
    <source>
        <dbReference type="EMBL" id="MBW7571072.1"/>
    </source>
</evidence>
<keyword evidence="1" id="KW-0472">Membrane</keyword>
<comment type="caution">
    <text evidence="2">The sequence shown here is derived from an EMBL/GenBank/DDBJ whole genome shotgun (WGS) entry which is preliminary data.</text>
</comment>
<keyword evidence="3" id="KW-1185">Reference proteome</keyword>
<evidence type="ECO:0000256" key="1">
    <source>
        <dbReference type="SAM" id="Phobius"/>
    </source>
</evidence>
<keyword evidence="1" id="KW-1133">Transmembrane helix</keyword>
<gene>
    <name evidence="2" type="ORF">J5V48_09220</name>
</gene>
<evidence type="ECO:0000313" key="3">
    <source>
        <dbReference type="Proteomes" id="UP000731465"/>
    </source>
</evidence>
<dbReference type="EMBL" id="JAGFNY010000049">
    <property type="protein sequence ID" value="MBW7571072.1"/>
    <property type="molecule type" value="Genomic_DNA"/>
</dbReference>
<dbReference type="Proteomes" id="UP000731465">
    <property type="component" value="Unassembled WGS sequence"/>
</dbReference>
<accession>A0ABS7DIE3</accession>
<name>A0ABS7DIE3_9GAMM</name>
<organism evidence="2 3">
    <name type="scientific">Succinivibrio faecicola</name>
    <dbReference type="NCBI Taxonomy" id="2820300"/>
    <lineage>
        <taxon>Bacteria</taxon>
        <taxon>Pseudomonadati</taxon>
        <taxon>Pseudomonadota</taxon>
        <taxon>Gammaproteobacteria</taxon>
        <taxon>Aeromonadales</taxon>
        <taxon>Succinivibrionaceae</taxon>
        <taxon>Succinivibrio</taxon>
    </lineage>
</organism>
<sequence>MCMLICLIAALIAIYSNRGRLSILSIIYVLAAGICFAENVGIYMNGGNFIDTGISNIFNGVLIVLGGVAFQLVLEIGFIQFLRNHYSA</sequence>
<feature type="transmembrane region" description="Helical" evidence="1">
    <location>
        <begin position="57"/>
        <end position="82"/>
    </location>
</feature>
<protein>
    <submittedName>
        <fullName evidence="2">Uncharacterized protein</fullName>
    </submittedName>
</protein>